<gene>
    <name evidence="7" type="ORF">GCM10017577_12760</name>
</gene>
<dbReference type="Gene3D" id="1.20.120.910">
    <property type="entry name" value="DksA, coiled-coil domain"/>
    <property type="match status" value="1"/>
</dbReference>
<feature type="compositionally biased region" description="Basic and acidic residues" evidence="5">
    <location>
        <begin position="1"/>
        <end position="35"/>
    </location>
</feature>
<accession>A0A9W6NV46</accession>
<reference evidence="7" key="2">
    <citation type="submission" date="2023-01" db="EMBL/GenBank/DDBJ databases">
        <authorList>
            <person name="Sun Q."/>
            <person name="Evtushenko L."/>
        </authorList>
    </citation>
    <scope>NUCLEOTIDE SEQUENCE</scope>
    <source>
        <strain evidence="7">VKM Ac-1069</strain>
    </source>
</reference>
<dbReference type="SUPFAM" id="SSF57716">
    <property type="entry name" value="Glucocorticoid receptor-like (DNA-binding domain)"/>
    <property type="match status" value="1"/>
</dbReference>
<feature type="compositionally biased region" description="Basic and acidic residues" evidence="5">
    <location>
        <begin position="98"/>
        <end position="114"/>
    </location>
</feature>
<dbReference type="PANTHER" id="PTHR33823">
    <property type="entry name" value="RNA POLYMERASE-BINDING TRANSCRIPTION FACTOR DKSA-RELATED"/>
    <property type="match status" value="1"/>
</dbReference>
<name>A0A9W6NV46_9PSEU</name>
<feature type="compositionally biased region" description="Basic and acidic residues" evidence="5">
    <location>
        <begin position="43"/>
        <end position="52"/>
    </location>
</feature>
<sequence>MNTTQAREKLTAELERLDHEAGEEARDQEEQRDSDELSGGMDFGDRGSRETEAMEDDLALGTLRMQRAEVVAALERIEAGEYGRCAVCGKEIDDERLEARPETDKCRDHADTRSPSRPGSVPRVDT</sequence>
<evidence type="ECO:0000313" key="7">
    <source>
        <dbReference type="EMBL" id="GLL10136.1"/>
    </source>
</evidence>
<feature type="region of interest" description="Disordered" evidence="5">
    <location>
        <begin position="1"/>
        <end position="52"/>
    </location>
</feature>
<proteinExistence type="predicted"/>
<evidence type="ECO:0000313" key="8">
    <source>
        <dbReference type="Proteomes" id="UP001143463"/>
    </source>
</evidence>
<protein>
    <recommendedName>
        <fullName evidence="6">Zinc finger DksA/TraR C4-type domain-containing protein</fullName>
    </recommendedName>
</protein>
<evidence type="ECO:0000256" key="4">
    <source>
        <dbReference type="PROSITE-ProRule" id="PRU00510"/>
    </source>
</evidence>
<dbReference type="PROSITE" id="PS51128">
    <property type="entry name" value="ZF_DKSA_2"/>
    <property type="match status" value="1"/>
</dbReference>
<evidence type="ECO:0000259" key="6">
    <source>
        <dbReference type="Pfam" id="PF01258"/>
    </source>
</evidence>
<dbReference type="PANTHER" id="PTHR33823:SF2">
    <property type="entry name" value="RNA POLYMERASE-BINDING TRANSCRIPTION FACTOR DKSA"/>
    <property type="match status" value="1"/>
</dbReference>
<comment type="caution">
    <text evidence="7">The sequence shown here is derived from an EMBL/GenBank/DDBJ whole genome shotgun (WGS) entry which is preliminary data.</text>
</comment>
<dbReference type="EMBL" id="BSFQ01000004">
    <property type="protein sequence ID" value="GLL10136.1"/>
    <property type="molecule type" value="Genomic_DNA"/>
</dbReference>
<organism evidence="7 8">
    <name type="scientific">Pseudonocardia halophobica</name>
    <dbReference type="NCBI Taxonomy" id="29401"/>
    <lineage>
        <taxon>Bacteria</taxon>
        <taxon>Bacillati</taxon>
        <taxon>Actinomycetota</taxon>
        <taxon>Actinomycetes</taxon>
        <taxon>Pseudonocardiales</taxon>
        <taxon>Pseudonocardiaceae</taxon>
        <taxon>Pseudonocardia</taxon>
    </lineage>
</organism>
<feature type="region of interest" description="Disordered" evidence="5">
    <location>
        <begin position="98"/>
        <end position="126"/>
    </location>
</feature>
<evidence type="ECO:0000256" key="5">
    <source>
        <dbReference type="SAM" id="MobiDB-lite"/>
    </source>
</evidence>
<keyword evidence="2" id="KW-0863">Zinc-finger</keyword>
<dbReference type="RefSeq" id="WP_037052723.1">
    <property type="nucleotide sequence ID" value="NZ_BAAAUZ010000001.1"/>
</dbReference>
<keyword evidence="1" id="KW-0479">Metal-binding</keyword>
<dbReference type="GO" id="GO:0008270">
    <property type="term" value="F:zinc ion binding"/>
    <property type="evidence" value="ECO:0007669"/>
    <property type="project" value="UniProtKB-KW"/>
</dbReference>
<feature type="domain" description="Zinc finger DksA/TraR C4-type" evidence="6">
    <location>
        <begin position="80"/>
        <end position="108"/>
    </location>
</feature>
<evidence type="ECO:0000256" key="1">
    <source>
        <dbReference type="ARBA" id="ARBA00022723"/>
    </source>
</evidence>
<evidence type="ECO:0000256" key="3">
    <source>
        <dbReference type="ARBA" id="ARBA00022833"/>
    </source>
</evidence>
<keyword evidence="8" id="KW-1185">Reference proteome</keyword>
<dbReference type="AlphaFoldDB" id="A0A9W6NV46"/>
<evidence type="ECO:0000256" key="2">
    <source>
        <dbReference type="ARBA" id="ARBA00022771"/>
    </source>
</evidence>
<keyword evidence="3" id="KW-0862">Zinc</keyword>
<comment type="caution">
    <text evidence="4">Lacks conserved residue(s) required for the propagation of feature annotation.</text>
</comment>
<dbReference type="InterPro" id="IPR000962">
    <property type="entry name" value="Znf_DskA_TraR"/>
</dbReference>
<reference evidence="7" key="1">
    <citation type="journal article" date="2014" name="Int. J. Syst. Evol. Microbiol.">
        <title>Complete genome sequence of Corynebacterium casei LMG S-19264T (=DSM 44701T), isolated from a smear-ripened cheese.</title>
        <authorList>
            <consortium name="US DOE Joint Genome Institute (JGI-PGF)"/>
            <person name="Walter F."/>
            <person name="Albersmeier A."/>
            <person name="Kalinowski J."/>
            <person name="Ruckert C."/>
        </authorList>
    </citation>
    <scope>NUCLEOTIDE SEQUENCE</scope>
    <source>
        <strain evidence="7">VKM Ac-1069</strain>
    </source>
</reference>
<dbReference type="Proteomes" id="UP001143463">
    <property type="component" value="Unassembled WGS sequence"/>
</dbReference>
<dbReference type="Pfam" id="PF01258">
    <property type="entry name" value="zf-dskA_traR"/>
    <property type="match status" value="1"/>
</dbReference>